<evidence type="ECO:0000313" key="2">
    <source>
        <dbReference type="Proteomes" id="UP000199092"/>
    </source>
</evidence>
<name>A0A1H1ZMN7_9ACTN</name>
<dbReference type="Proteomes" id="UP000199092">
    <property type="component" value="Chromosome I"/>
</dbReference>
<dbReference type="STRING" id="546871.SAMN04488543_3875"/>
<dbReference type="EMBL" id="LT629749">
    <property type="protein sequence ID" value="SDT34869.1"/>
    <property type="molecule type" value="Genomic_DNA"/>
</dbReference>
<gene>
    <name evidence="1" type="ORF">SAMN04488543_3875</name>
</gene>
<protein>
    <submittedName>
        <fullName evidence="1">DNA sulfur modification protein DndB</fullName>
    </submittedName>
</protein>
<dbReference type="NCBIfam" id="TIGR03233">
    <property type="entry name" value="DNA_S_dndB"/>
    <property type="match status" value="1"/>
</dbReference>
<reference evidence="1 2" key="1">
    <citation type="submission" date="2016-10" db="EMBL/GenBank/DDBJ databases">
        <authorList>
            <person name="de Groot N.N."/>
        </authorList>
    </citation>
    <scope>NUCLEOTIDE SEQUENCE [LARGE SCALE GENOMIC DNA]</scope>
    <source>
        <strain evidence="1 2">DSM 21741</strain>
    </source>
</reference>
<dbReference type="AlphaFoldDB" id="A0A1H1ZMN7"/>
<accession>A0A1H1ZMN7</accession>
<keyword evidence="2" id="KW-1185">Reference proteome</keyword>
<organism evidence="1 2">
    <name type="scientific">Friedmanniella luteola</name>
    <dbReference type="NCBI Taxonomy" id="546871"/>
    <lineage>
        <taxon>Bacteria</taxon>
        <taxon>Bacillati</taxon>
        <taxon>Actinomycetota</taxon>
        <taxon>Actinomycetes</taxon>
        <taxon>Propionibacteriales</taxon>
        <taxon>Nocardioidaceae</taxon>
        <taxon>Friedmanniella</taxon>
    </lineage>
</organism>
<dbReference type="CDD" id="cd16412">
    <property type="entry name" value="dndB"/>
    <property type="match status" value="1"/>
</dbReference>
<sequence length="369" mass="41517">MPNVVDGDYAISFPAMRGVQAHREFYVVMVPLRYLPRLFLFDEEEIPAELRAQRALNKNRLPGLVRYIVDNRSGYVFSALTASVDGTMGFAAHDAEGHGARLGVLHIGLGARFLINDGQHRRAAIEEALRLDPSLAEETIPVVIFADEGLARSQQMFADLNRHAVRPAKSIGILYDHREDDASITRLLVIRSDFFRGVVEMERSTLAAASRKLFTLSALYNATSVLLAGLKFDTAEEAARVARQYWEMVVEQFPEWQEVRRGRLPAGDIRRDFIHSHGIALHAMGRVGNTLLHQSLNPEDWRDRVKRIGTLDWSRANTRLWESRALVGGRVSKATNNVTLTTNALRQHLGLSLSPEEQRVEDAYLQGRT</sequence>
<dbReference type="NCBIfam" id="TIGR03187">
    <property type="entry name" value="DGQHR"/>
    <property type="match status" value="1"/>
</dbReference>
<evidence type="ECO:0000313" key="1">
    <source>
        <dbReference type="EMBL" id="SDT34869.1"/>
    </source>
</evidence>
<dbReference type="InterPro" id="IPR017601">
    <property type="entry name" value="DGQHR-contain_dom"/>
</dbReference>
<dbReference type="Pfam" id="PF14072">
    <property type="entry name" value="DndB"/>
    <property type="match status" value="1"/>
</dbReference>
<dbReference type="InterPro" id="IPR017642">
    <property type="entry name" value="DNA_S_mod_DndB"/>
</dbReference>
<proteinExistence type="predicted"/>